<dbReference type="SUPFAM" id="SSF102588">
    <property type="entry name" value="LmbE-like"/>
    <property type="match status" value="1"/>
</dbReference>
<proteinExistence type="predicted"/>
<dbReference type="PANTHER" id="PTHR12993:SF30">
    <property type="entry name" value="N-ACETYL-ALPHA-D-GLUCOSAMINYL L-MALATE DEACETYLASE 1"/>
    <property type="match status" value="1"/>
</dbReference>
<dbReference type="PANTHER" id="PTHR12993">
    <property type="entry name" value="N-ACETYLGLUCOSAMINYL-PHOSPHATIDYLINOSITOL DE-N-ACETYLASE-RELATED"/>
    <property type="match status" value="1"/>
</dbReference>
<sequence length="239" mass="26352">MENPENQVTPEVLCIGAHPDDIEIGMGGTAAVLAGQGWQVHMLHLTEAGLSSNGTPEQRKKECRASASLLGAAEPIFWAYPDRGLDEMKHAIIEKLTEWIRERKPVYVFAPASPDRHPDHEATGAIVREAFFNSGIRRYGTLPPFRPENLFYYQVNGTGSPVFTVDISETVSVKKAALSCYESQFTKGKGSVSTPLTESYIEDTLSGNRLIGREAGVESAEGFRSEKLLVHSFAERRQK</sequence>
<protein>
    <submittedName>
        <fullName evidence="2">Bacillithiol biosynthesis deacetylase BshB1</fullName>
    </submittedName>
</protein>
<comment type="cofactor">
    <cofactor evidence="1">
        <name>Zn(2+)</name>
        <dbReference type="ChEBI" id="CHEBI:29105"/>
    </cofactor>
</comment>
<dbReference type="InterPro" id="IPR003737">
    <property type="entry name" value="GlcNAc_PI_deacetylase-related"/>
</dbReference>
<comment type="caution">
    <text evidence="2">The sequence shown here is derived from an EMBL/GenBank/DDBJ whole genome shotgun (WGS) entry which is preliminary data.</text>
</comment>
<dbReference type="AlphaFoldDB" id="A0A2P6MKQ3"/>
<dbReference type="Pfam" id="PF02585">
    <property type="entry name" value="PIG-L"/>
    <property type="match status" value="1"/>
</dbReference>
<evidence type="ECO:0000313" key="3">
    <source>
        <dbReference type="Proteomes" id="UP000243650"/>
    </source>
</evidence>
<dbReference type="GO" id="GO:0019213">
    <property type="term" value="F:deacetylase activity"/>
    <property type="evidence" value="ECO:0007669"/>
    <property type="project" value="InterPro"/>
</dbReference>
<name>A0A2P6MKQ3_ALKUR</name>
<reference evidence="2 3" key="1">
    <citation type="submission" date="2018-03" db="EMBL/GenBank/DDBJ databases">
        <title>Bacillus urumqiensis sp. nov., a moderately haloalkaliphilic bacterium isolated from a salt lake.</title>
        <authorList>
            <person name="Zhao B."/>
            <person name="Liao Z."/>
        </authorList>
    </citation>
    <scope>NUCLEOTIDE SEQUENCE [LARGE SCALE GENOMIC DNA]</scope>
    <source>
        <strain evidence="2 3">BZ-SZ-XJ18</strain>
    </source>
</reference>
<dbReference type="GO" id="GO:0071793">
    <property type="term" value="P:bacillithiol biosynthetic process"/>
    <property type="evidence" value="ECO:0007669"/>
    <property type="project" value="InterPro"/>
</dbReference>
<accession>A0A2P6MKQ3</accession>
<organism evidence="2 3">
    <name type="scientific">Alkalicoccus urumqiensis</name>
    <name type="common">Bacillus urumqiensis</name>
    <dbReference type="NCBI Taxonomy" id="1548213"/>
    <lineage>
        <taxon>Bacteria</taxon>
        <taxon>Bacillati</taxon>
        <taxon>Bacillota</taxon>
        <taxon>Bacilli</taxon>
        <taxon>Bacillales</taxon>
        <taxon>Bacillaceae</taxon>
        <taxon>Alkalicoccus</taxon>
    </lineage>
</organism>
<dbReference type="Gene3D" id="3.40.50.10320">
    <property type="entry name" value="LmbE-like"/>
    <property type="match status" value="1"/>
</dbReference>
<evidence type="ECO:0000256" key="1">
    <source>
        <dbReference type="ARBA" id="ARBA00001947"/>
    </source>
</evidence>
<dbReference type="NCBIfam" id="TIGR04001">
    <property type="entry name" value="thiol_BshB1"/>
    <property type="match status" value="1"/>
</dbReference>
<dbReference type="InterPro" id="IPR024078">
    <property type="entry name" value="LmbE-like_dom_sf"/>
</dbReference>
<dbReference type="OrthoDB" id="9778719at2"/>
<dbReference type="InterPro" id="IPR023842">
    <property type="entry name" value="Bacillithiol_biosynth_BshB1"/>
</dbReference>
<evidence type="ECO:0000313" key="2">
    <source>
        <dbReference type="EMBL" id="PRO66835.1"/>
    </source>
</evidence>
<gene>
    <name evidence="2" type="primary">bshB1</name>
    <name evidence="2" type="ORF">C6I21_02620</name>
</gene>
<dbReference type="GO" id="GO:0016811">
    <property type="term" value="F:hydrolase activity, acting on carbon-nitrogen (but not peptide) bonds, in linear amides"/>
    <property type="evidence" value="ECO:0007669"/>
    <property type="project" value="TreeGrafter"/>
</dbReference>
<dbReference type="Proteomes" id="UP000243650">
    <property type="component" value="Unassembled WGS sequence"/>
</dbReference>
<dbReference type="RefSeq" id="WP_105957871.1">
    <property type="nucleotide sequence ID" value="NZ_PVNS01000002.1"/>
</dbReference>
<keyword evidence="3" id="KW-1185">Reference proteome</keyword>
<dbReference type="EMBL" id="PVNS01000002">
    <property type="protein sequence ID" value="PRO66835.1"/>
    <property type="molecule type" value="Genomic_DNA"/>
</dbReference>